<dbReference type="Pfam" id="PF02875">
    <property type="entry name" value="Mur_ligase_C"/>
    <property type="match status" value="1"/>
</dbReference>
<gene>
    <name evidence="2" type="ORF">SDC9_172853</name>
</gene>
<reference evidence="2" key="1">
    <citation type="submission" date="2019-08" db="EMBL/GenBank/DDBJ databases">
        <authorList>
            <person name="Kucharzyk K."/>
            <person name="Murdoch R.W."/>
            <person name="Higgins S."/>
            <person name="Loffler F."/>
        </authorList>
    </citation>
    <scope>NUCLEOTIDE SEQUENCE</scope>
</reference>
<organism evidence="2">
    <name type="scientific">bioreactor metagenome</name>
    <dbReference type="NCBI Taxonomy" id="1076179"/>
    <lineage>
        <taxon>unclassified sequences</taxon>
        <taxon>metagenomes</taxon>
        <taxon>ecological metagenomes</taxon>
    </lineage>
</organism>
<dbReference type="EMBL" id="VSSQ01074623">
    <property type="protein sequence ID" value="MPN25444.1"/>
    <property type="molecule type" value="Genomic_DNA"/>
</dbReference>
<evidence type="ECO:0000259" key="1">
    <source>
        <dbReference type="Pfam" id="PF02875"/>
    </source>
</evidence>
<name>A0A645GNA7_9ZZZZ</name>
<dbReference type="SUPFAM" id="SSF53244">
    <property type="entry name" value="MurD-like peptide ligases, peptide-binding domain"/>
    <property type="match status" value="1"/>
</dbReference>
<dbReference type="InterPro" id="IPR004101">
    <property type="entry name" value="Mur_ligase_C"/>
</dbReference>
<sequence>MLVSSIKGYFEGRNIILLTGVLADKEYEEMYSLIAPLAKHIVVTKPNSSRGLSAEKLAETIKKSNKNITTESDIKKAYIKALNLTEKDDVLVCAGSLYLIGEIKKTCLGGY</sequence>
<protein>
    <recommendedName>
        <fullName evidence="1">Mur ligase C-terminal domain-containing protein</fullName>
    </recommendedName>
</protein>
<feature type="domain" description="Mur ligase C-terminal" evidence="1">
    <location>
        <begin position="2"/>
        <end position="96"/>
    </location>
</feature>
<proteinExistence type="predicted"/>
<evidence type="ECO:0000313" key="2">
    <source>
        <dbReference type="EMBL" id="MPN25444.1"/>
    </source>
</evidence>
<comment type="caution">
    <text evidence="2">The sequence shown here is derived from an EMBL/GenBank/DDBJ whole genome shotgun (WGS) entry which is preliminary data.</text>
</comment>
<dbReference type="AlphaFoldDB" id="A0A645GNA7"/>
<dbReference type="Gene3D" id="3.90.190.20">
    <property type="entry name" value="Mur ligase, C-terminal domain"/>
    <property type="match status" value="1"/>
</dbReference>
<accession>A0A645GNA7</accession>
<dbReference type="InterPro" id="IPR036615">
    <property type="entry name" value="Mur_ligase_C_dom_sf"/>
</dbReference>
<dbReference type="GO" id="GO:0016881">
    <property type="term" value="F:acid-amino acid ligase activity"/>
    <property type="evidence" value="ECO:0007669"/>
    <property type="project" value="InterPro"/>
</dbReference>